<accession>A0ABP8UGI3</accession>
<dbReference type="EMBL" id="BAABHK010000008">
    <property type="protein sequence ID" value="GAA4630605.1"/>
    <property type="molecule type" value="Genomic_DNA"/>
</dbReference>
<evidence type="ECO:0000313" key="4">
    <source>
        <dbReference type="Proteomes" id="UP001501442"/>
    </source>
</evidence>
<dbReference type="Pfam" id="PF00652">
    <property type="entry name" value="Ricin_B_lectin"/>
    <property type="match status" value="1"/>
</dbReference>
<dbReference type="Gene3D" id="2.80.10.50">
    <property type="match status" value="2"/>
</dbReference>
<sequence length="169" mass="18463">MRKRSMAAVAAAALLVPALAATPAQAASSFHFLNEESWSCIVVTSTAANAQAHIKKCDTSTTTKRKQLTFQVKWGNHLVNAATGKCLDINLGKNKKLNSGDSVVTNTCKKTAANQKWSFTGDGVVTIEHIHRAREPYVFIAEAGTKNWSNVIVQTQGYPVPDRQIWHTR</sequence>
<feature type="signal peptide" evidence="1">
    <location>
        <begin position="1"/>
        <end position="26"/>
    </location>
</feature>
<keyword evidence="4" id="KW-1185">Reference proteome</keyword>
<feature type="domain" description="Ricin B lectin" evidence="2">
    <location>
        <begin position="77"/>
        <end position="129"/>
    </location>
</feature>
<keyword evidence="1" id="KW-0732">Signal</keyword>
<proteinExistence type="predicted"/>
<dbReference type="SUPFAM" id="SSF50370">
    <property type="entry name" value="Ricin B-like lectins"/>
    <property type="match status" value="1"/>
</dbReference>
<feature type="chain" id="PRO_5045864736" description="Ricin B lectin domain-containing protein" evidence="1">
    <location>
        <begin position="27"/>
        <end position="169"/>
    </location>
</feature>
<gene>
    <name evidence="3" type="ORF">GCM10023196_056590</name>
</gene>
<dbReference type="Proteomes" id="UP001501442">
    <property type="component" value="Unassembled WGS sequence"/>
</dbReference>
<comment type="caution">
    <text evidence="3">The sequence shown here is derived from an EMBL/GenBank/DDBJ whole genome shotgun (WGS) entry which is preliminary data.</text>
</comment>
<reference evidence="4" key="1">
    <citation type="journal article" date="2019" name="Int. J. Syst. Evol. Microbiol.">
        <title>The Global Catalogue of Microorganisms (GCM) 10K type strain sequencing project: providing services to taxonomists for standard genome sequencing and annotation.</title>
        <authorList>
            <consortium name="The Broad Institute Genomics Platform"/>
            <consortium name="The Broad Institute Genome Sequencing Center for Infectious Disease"/>
            <person name="Wu L."/>
            <person name="Ma J."/>
        </authorList>
    </citation>
    <scope>NUCLEOTIDE SEQUENCE [LARGE SCALE GENOMIC DNA]</scope>
    <source>
        <strain evidence="4">JCM 17939</strain>
    </source>
</reference>
<dbReference type="InterPro" id="IPR035992">
    <property type="entry name" value="Ricin_B-like_lectins"/>
</dbReference>
<dbReference type="InterPro" id="IPR000772">
    <property type="entry name" value="Ricin_B_lectin"/>
</dbReference>
<name>A0ABP8UGI3_9ACTN</name>
<protein>
    <recommendedName>
        <fullName evidence="2">Ricin B lectin domain-containing protein</fullName>
    </recommendedName>
</protein>
<evidence type="ECO:0000259" key="2">
    <source>
        <dbReference type="Pfam" id="PF00652"/>
    </source>
</evidence>
<evidence type="ECO:0000313" key="3">
    <source>
        <dbReference type="EMBL" id="GAA4630605.1"/>
    </source>
</evidence>
<dbReference type="RefSeq" id="WP_345434111.1">
    <property type="nucleotide sequence ID" value="NZ_BAABHK010000008.1"/>
</dbReference>
<organism evidence="3 4">
    <name type="scientific">Actinoallomurus vinaceus</name>
    <dbReference type="NCBI Taxonomy" id="1080074"/>
    <lineage>
        <taxon>Bacteria</taxon>
        <taxon>Bacillati</taxon>
        <taxon>Actinomycetota</taxon>
        <taxon>Actinomycetes</taxon>
        <taxon>Streptosporangiales</taxon>
        <taxon>Thermomonosporaceae</taxon>
        <taxon>Actinoallomurus</taxon>
    </lineage>
</organism>
<evidence type="ECO:0000256" key="1">
    <source>
        <dbReference type="SAM" id="SignalP"/>
    </source>
</evidence>
<dbReference type="PROSITE" id="PS50231">
    <property type="entry name" value="RICIN_B_LECTIN"/>
    <property type="match status" value="1"/>
</dbReference>